<reference evidence="3 4" key="1">
    <citation type="submission" date="2016-02" db="EMBL/GenBank/DDBJ databases">
        <title>Genome analysis of coral dinoflagellate symbionts highlights evolutionary adaptations to a symbiotic lifestyle.</title>
        <authorList>
            <person name="Aranda M."/>
            <person name="Li Y."/>
            <person name="Liew Y.J."/>
            <person name="Baumgarten S."/>
            <person name="Simakov O."/>
            <person name="Wilson M."/>
            <person name="Piel J."/>
            <person name="Ashoor H."/>
            <person name="Bougouffa S."/>
            <person name="Bajic V.B."/>
            <person name="Ryu T."/>
            <person name="Ravasi T."/>
            <person name="Bayer T."/>
            <person name="Micklem G."/>
            <person name="Kim H."/>
            <person name="Bhak J."/>
            <person name="Lajeunesse T.C."/>
            <person name="Voolstra C.R."/>
        </authorList>
    </citation>
    <scope>NUCLEOTIDE SEQUENCE [LARGE SCALE GENOMIC DNA]</scope>
    <source>
        <strain evidence="3 4">CCMP2467</strain>
    </source>
</reference>
<feature type="compositionally biased region" description="Basic and acidic residues" evidence="1">
    <location>
        <begin position="104"/>
        <end position="120"/>
    </location>
</feature>
<accession>A0A1Q9CB07</accession>
<evidence type="ECO:0000313" key="3">
    <source>
        <dbReference type="EMBL" id="OLP80124.1"/>
    </source>
</evidence>
<protein>
    <submittedName>
        <fullName evidence="3">Uncharacterized protein</fullName>
    </submittedName>
</protein>
<keyword evidence="2" id="KW-1133">Transmembrane helix</keyword>
<dbReference type="AlphaFoldDB" id="A0A1Q9CB07"/>
<evidence type="ECO:0000256" key="1">
    <source>
        <dbReference type="SAM" id="MobiDB-lite"/>
    </source>
</evidence>
<sequence>MVTQSLQKFAVTDFPKHGTKQQSSILSAMAEDSGRFGAALDDTSTWTTAADEFNLFTKWWFYVLLFLGLYAFVVAVHLFIDYRQWESDRVKLMMEEAGLSAPPGDKDREPSPKGAVKKDQ</sequence>
<dbReference type="Proteomes" id="UP000186817">
    <property type="component" value="Unassembled WGS sequence"/>
</dbReference>
<keyword evidence="4" id="KW-1185">Reference proteome</keyword>
<gene>
    <name evidence="3" type="ORF">AK812_SmicGene39502</name>
</gene>
<dbReference type="EMBL" id="LSRX01001414">
    <property type="protein sequence ID" value="OLP80124.1"/>
    <property type="molecule type" value="Genomic_DNA"/>
</dbReference>
<organism evidence="3 4">
    <name type="scientific">Symbiodinium microadriaticum</name>
    <name type="common">Dinoflagellate</name>
    <name type="synonym">Zooxanthella microadriatica</name>
    <dbReference type="NCBI Taxonomy" id="2951"/>
    <lineage>
        <taxon>Eukaryota</taxon>
        <taxon>Sar</taxon>
        <taxon>Alveolata</taxon>
        <taxon>Dinophyceae</taxon>
        <taxon>Suessiales</taxon>
        <taxon>Symbiodiniaceae</taxon>
        <taxon>Symbiodinium</taxon>
    </lineage>
</organism>
<evidence type="ECO:0000256" key="2">
    <source>
        <dbReference type="SAM" id="Phobius"/>
    </source>
</evidence>
<evidence type="ECO:0000313" key="4">
    <source>
        <dbReference type="Proteomes" id="UP000186817"/>
    </source>
</evidence>
<name>A0A1Q9CB07_SYMMI</name>
<proteinExistence type="predicted"/>
<feature type="transmembrane region" description="Helical" evidence="2">
    <location>
        <begin position="59"/>
        <end position="80"/>
    </location>
</feature>
<keyword evidence="2" id="KW-0472">Membrane</keyword>
<dbReference type="OrthoDB" id="10271538at2759"/>
<comment type="caution">
    <text evidence="3">The sequence shown here is derived from an EMBL/GenBank/DDBJ whole genome shotgun (WGS) entry which is preliminary data.</text>
</comment>
<feature type="region of interest" description="Disordered" evidence="1">
    <location>
        <begin position="96"/>
        <end position="120"/>
    </location>
</feature>
<keyword evidence="2" id="KW-0812">Transmembrane</keyword>